<dbReference type="Proteomes" id="UP000663854">
    <property type="component" value="Unassembled WGS sequence"/>
</dbReference>
<evidence type="ECO:0000313" key="9">
    <source>
        <dbReference type="Proteomes" id="UP000663870"/>
    </source>
</evidence>
<protein>
    <recommendedName>
        <fullName evidence="10">Autophagy-related protein</fullName>
    </recommendedName>
</protein>
<dbReference type="GO" id="GO:0016020">
    <property type="term" value="C:membrane"/>
    <property type="evidence" value="ECO:0007669"/>
    <property type="project" value="UniProtKB-SubCell"/>
</dbReference>
<dbReference type="Proteomes" id="UP000663870">
    <property type="component" value="Unassembled WGS sequence"/>
</dbReference>
<evidence type="ECO:0000313" key="7">
    <source>
        <dbReference type="EMBL" id="CAF1253578.1"/>
    </source>
</evidence>
<dbReference type="EMBL" id="CAJNOL010002873">
    <property type="protein sequence ID" value="CAF1534289.1"/>
    <property type="molecule type" value="Genomic_DNA"/>
</dbReference>
<evidence type="ECO:0000256" key="2">
    <source>
        <dbReference type="ARBA" id="ARBA00007293"/>
    </source>
</evidence>
<gene>
    <name evidence="8" type="ORF">JXQ802_LOCUS42471</name>
    <name evidence="7" type="ORF">PYM288_LOCUS27507</name>
</gene>
<sequence length="66" mass="7873">MRWEFKVGQFYFLICKRIQLQPEDALFFFVNNVISNTSMTMGALYQEHADEDKFLYVAYNDESVYG</sequence>
<dbReference type="EMBL" id="CAJNOH010001824">
    <property type="protein sequence ID" value="CAF1253578.1"/>
    <property type="molecule type" value="Genomic_DNA"/>
</dbReference>
<evidence type="ECO:0000256" key="1">
    <source>
        <dbReference type="ARBA" id="ARBA00004370"/>
    </source>
</evidence>
<dbReference type="InterPro" id="IPR029071">
    <property type="entry name" value="Ubiquitin-like_domsf"/>
</dbReference>
<evidence type="ECO:0000256" key="4">
    <source>
        <dbReference type="ARBA" id="ARBA00023288"/>
    </source>
</evidence>
<evidence type="ECO:0008006" key="10">
    <source>
        <dbReference type="Google" id="ProtNLM"/>
    </source>
</evidence>
<keyword evidence="6" id="KW-0072">Autophagy</keyword>
<dbReference type="Pfam" id="PF02991">
    <property type="entry name" value="ATG8"/>
    <property type="match status" value="1"/>
</dbReference>
<keyword evidence="3" id="KW-0472">Membrane</keyword>
<keyword evidence="9" id="KW-1185">Reference proteome</keyword>
<proteinExistence type="inferred from homology"/>
<comment type="similarity">
    <text evidence="2 6">Belongs to the ATG8 family.</text>
</comment>
<accession>A0A815VSM7</accession>
<comment type="subcellular location">
    <subcellularLocation>
        <location evidence="1">Membrane</location>
    </subcellularLocation>
</comment>
<dbReference type="GO" id="GO:0006914">
    <property type="term" value="P:autophagy"/>
    <property type="evidence" value="ECO:0007669"/>
    <property type="project" value="UniProtKB-KW"/>
</dbReference>
<dbReference type="AlphaFoldDB" id="A0A815VSM7"/>
<organism evidence="8 9">
    <name type="scientific">Rotaria sordida</name>
    <dbReference type="NCBI Taxonomy" id="392033"/>
    <lineage>
        <taxon>Eukaryota</taxon>
        <taxon>Metazoa</taxon>
        <taxon>Spiralia</taxon>
        <taxon>Gnathifera</taxon>
        <taxon>Rotifera</taxon>
        <taxon>Eurotatoria</taxon>
        <taxon>Bdelloidea</taxon>
        <taxon>Philodinida</taxon>
        <taxon>Philodinidae</taxon>
        <taxon>Rotaria</taxon>
    </lineage>
</organism>
<dbReference type="InterPro" id="IPR004241">
    <property type="entry name" value="Atg8-like"/>
</dbReference>
<evidence type="ECO:0000256" key="5">
    <source>
        <dbReference type="PIRSR" id="PIRSR604241-50"/>
    </source>
</evidence>
<keyword evidence="4 5" id="KW-0449">Lipoprotein</keyword>
<evidence type="ECO:0000313" key="8">
    <source>
        <dbReference type="EMBL" id="CAF1534289.1"/>
    </source>
</evidence>
<name>A0A815VSM7_9BILA</name>
<dbReference type="Gene3D" id="3.10.20.90">
    <property type="entry name" value="Phosphatidylinositol 3-kinase Catalytic Subunit, Chain A, domain 1"/>
    <property type="match status" value="1"/>
</dbReference>
<evidence type="ECO:0000256" key="3">
    <source>
        <dbReference type="ARBA" id="ARBA00023136"/>
    </source>
</evidence>
<comment type="caution">
    <text evidence="8">The sequence shown here is derived from an EMBL/GenBank/DDBJ whole genome shotgun (WGS) entry which is preliminary data.</text>
</comment>
<dbReference type="PANTHER" id="PTHR10969">
    <property type="entry name" value="MICROTUBULE-ASSOCIATED PROTEINS 1A/1B LIGHT CHAIN 3-RELATED"/>
    <property type="match status" value="1"/>
</dbReference>
<dbReference type="SUPFAM" id="SSF54236">
    <property type="entry name" value="Ubiquitin-like"/>
    <property type="match status" value="1"/>
</dbReference>
<reference evidence="8" key="1">
    <citation type="submission" date="2021-02" db="EMBL/GenBank/DDBJ databases">
        <authorList>
            <person name="Nowell W R."/>
        </authorList>
    </citation>
    <scope>NUCLEOTIDE SEQUENCE</scope>
</reference>
<evidence type="ECO:0000256" key="6">
    <source>
        <dbReference type="RuleBase" id="RU004384"/>
    </source>
</evidence>
<feature type="lipid moiety-binding region" description="Phosphatidylserine amidated glycine; alternate" evidence="5">
    <location>
        <position position="66"/>
    </location>
</feature>